<dbReference type="AlphaFoldDB" id="A0A7K1KUG9"/>
<dbReference type="GO" id="GO:0005886">
    <property type="term" value="C:plasma membrane"/>
    <property type="evidence" value="ECO:0007669"/>
    <property type="project" value="UniProtKB-SubCell"/>
</dbReference>
<dbReference type="Gene3D" id="1.20.810.10">
    <property type="entry name" value="Cytochrome Bc1 Complex, Chain C"/>
    <property type="match status" value="1"/>
</dbReference>
<dbReference type="GO" id="GO:0008121">
    <property type="term" value="F:quinol-cytochrome-c reductase activity"/>
    <property type="evidence" value="ECO:0007669"/>
    <property type="project" value="UniProtKB-EC"/>
</dbReference>
<keyword evidence="14" id="KW-0408">Iron</keyword>
<comment type="caution">
    <text evidence="20">The sequence shown here is derived from an EMBL/GenBank/DDBJ whole genome shotgun (WGS) entry which is preliminary data.</text>
</comment>
<keyword evidence="15 18" id="KW-0472">Membrane</keyword>
<dbReference type="InterPro" id="IPR016174">
    <property type="entry name" value="Di-haem_cyt_TM"/>
</dbReference>
<feature type="transmembrane region" description="Helical" evidence="18">
    <location>
        <begin position="374"/>
        <end position="393"/>
    </location>
</feature>
<evidence type="ECO:0000256" key="3">
    <source>
        <dbReference type="ARBA" id="ARBA00012951"/>
    </source>
</evidence>
<dbReference type="InterPro" id="IPR027387">
    <property type="entry name" value="Cytb/b6-like_sf"/>
</dbReference>
<dbReference type="PROSITE" id="PS51002">
    <property type="entry name" value="CYTB_NTER"/>
    <property type="match status" value="1"/>
</dbReference>
<evidence type="ECO:0000256" key="9">
    <source>
        <dbReference type="ARBA" id="ARBA00022692"/>
    </source>
</evidence>
<evidence type="ECO:0000256" key="1">
    <source>
        <dbReference type="ARBA" id="ARBA00001971"/>
    </source>
</evidence>
<proteinExistence type="predicted"/>
<evidence type="ECO:0000256" key="4">
    <source>
        <dbReference type="ARBA" id="ARBA00016116"/>
    </source>
</evidence>
<dbReference type="RefSeq" id="WP_156214703.1">
    <property type="nucleotide sequence ID" value="NZ_WOFH01000001.1"/>
</dbReference>
<dbReference type="FunFam" id="1.20.810.10:FF:000007">
    <property type="entry name" value="Ubiquinol-cytochrome C reductase B subunit"/>
    <property type="match status" value="1"/>
</dbReference>
<sequence>MSGDRERPSALGATGRALDDRFGGAAFLRKAIRKAFPDHWSFLLGEIAMYSFAIILLTGVFLTLFFRPSMHEVVYNGSYRPLRGVRMSEAYASTLNISFEVRGGLLVRQLHHWATIIFMAAIVVHLLRNFFTGAFRRPRELNWLIGVTLFLLVMLNGLFGYSLPDDLLSGTGIRILEGVIASIPLVGSYLLMFLFDGEFPGEMIVPRLYVVHILLIPGILLALIPLHAVVLTWRQTHTQFPGKGGSNRTVRGYPFFPVFAAKTTAFFLWVFGVTALLATFFQINPIWLFGPYDPGAISSGSQPDWYMGWLEGALRMMPAWEITAWGRTLPMSVLVPALGVPGLLFTGLAAYPFLERWVTGDQGVHHLLDRPRDVPARTGVGAGGVVFYGVLWAAGGNDVIADRFSIPLFWTTWFFRGAVVLGPVLAYVIAYRVCLGLQRRALALAAHGLETGVIRRSPSGGYSEVERPLDGERLAPIADDRPPAALAIAEDVRPGRLRRTLNRHFRRDLRVPPSRDSLH</sequence>
<evidence type="ECO:0000256" key="14">
    <source>
        <dbReference type="ARBA" id="ARBA00023004"/>
    </source>
</evidence>
<organism evidence="20 21">
    <name type="scientific">Actinomadura litoris</name>
    <dbReference type="NCBI Taxonomy" id="2678616"/>
    <lineage>
        <taxon>Bacteria</taxon>
        <taxon>Bacillati</taxon>
        <taxon>Actinomycetota</taxon>
        <taxon>Actinomycetes</taxon>
        <taxon>Streptosporangiales</taxon>
        <taxon>Thermomonosporaceae</taxon>
        <taxon>Actinomadura</taxon>
    </lineage>
</organism>
<reference evidence="20 21" key="1">
    <citation type="submission" date="2019-11" db="EMBL/GenBank/DDBJ databases">
        <authorList>
            <person name="Cao P."/>
        </authorList>
    </citation>
    <scope>NUCLEOTIDE SEQUENCE [LARGE SCALE GENOMIC DNA]</scope>
    <source>
        <strain evidence="20 21">NEAU-AAG5</strain>
    </source>
</reference>
<keyword evidence="9 18" id="KW-0812">Transmembrane</keyword>
<dbReference type="GO" id="GO:0016491">
    <property type="term" value="F:oxidoreductase activity"/>
    <property type="evidence" value="ECO:0007669"/>
    <property type="project" value="InterPro"/>
</dbReference>
<feature type="transmembrane region" description="Helical" evidence="18">
    <location>
        <begin position="110"/>
        <end position="131"/>
    </location>
</feature>
<dbReference type="InterPro" id="IPR036150">
    <property type="entry name" value="Cyt_b/b6_C_sf"/>
</dbReference>
<gene>
    <name evidence="20" type="ORF">GNZ18_04360</name>
</gene>
<keyword evidence="5" id="KW-0813">Transport</keyword>
<evidence type="ECO:0000256" key="11">
    <source>
        <dbReference type="ARBA" id="ARBA00022967"/>
    </source>
</evidence>
<keyword evidence="13 18" id="KW-1133">Transmembrane helix</keyword>
<dbReference type="SUPFAM" id="SSF81648">
    <property type="entry name" value="a domain/subunit of cytochrome bc1 complex (Ubiquinol-cytochrome c reductase)"/>
    <property type="match status" value="1"/>
</dbReference>
<keyword evidence="12" id="KW-0249">Electron transport</keyword>
<keyword evidence="10" id="KW-0479">Metal-binding</keyword>
<evidence type="ECO:0000313" key="20">
    <source>
        <dbReference type="EMBL" id="MUN35834.1"/>
    </source>
</evidence>
<dbReference type="EC" id="7.1.1.8" evidence="3"/>
<dbReference type="GO" id="GO:0046872">
    <property type="term" value="F:metal ion binding"/>
    <property type="evidence" value="ECO:0007669"/>
    <property type="project" value="UniProtKB-KW"/>
</dbReference>
<keyword evidence="7" id="KW-0349">Heme</keyword>
<evidence type="ECO:0000256" key="16">
    <source>
        <dbReference type="ARBA" id="ARBA00029351"/>
    </source>
</evidence>
<protein>
    <recommendedName>
        <fullName evidence="4">Cytochrome bc1 complex cytochrome b subunit</fullName>
        <ecNumber evidence="3">7.1.1.8</ecNumber>
    </recommendedName>
    <alternativeName>
        <fullName evidence="17">Cytochrome bc1 reductase complex subunit QcrB</fullName>
    </alternativeName>
</protein>
<dbReference type="Pfam" id="PF13631">
    <property type="entry name" value="Cytochrom_B_N_2"/>
    <property type="match status" value="1"/>
</dbReference>
<dbReference type="SUPFAM" id="SSF81342">
    <property type="entry name" value="Transmembrane di-heme cytochromes"/>
    <property type="match status" value="1"/>
</dbReference>
<evidence type="ECO:0000256" key="2">
    <source>
        <dbReference type="ARBA" id="ARBA00004651"/>
    </source>
</evidence>
<evidence type="ECO:0000256" key="18">
    <source>
        <dbReference type="SAM" id="Phobius"/>
    </source>
</evidence>
<evidence type="ECO:0000256" key="12">
    <source>
        <dbReference type="ARBA" id="ARBA00022982"/>
    </source>
</evidence>
<evidence type="ECO:0000256" key="6">
    <source>
        <dbReference type="ARBA" id="ARBA00022475"/>
    </source>
</evidence>
<dbReference type="InterPro" id="IPR005797">
    <property type="entry name" value="Cyt_b/b6_N"/>
</dbReference>
<evidence type="ECO:0000313" key="21">
    <source>
        <dbReference type="Proteomes" id="UP000432015"/>
    </source>
</evidence>
<evidence type="ECO:0000256" key="17">
    <source>
        <dbReference type="ARBA" id="ARBA00029568"/>
    </source>
</evidence>
<feature type="transmembrane region" description="Helical" evidence="18">
    <location>
        <begin position="207"/>
        <end position="233"/>
    </location>
</feature>
<feature type="transmembrane region" description="Helical" evidence="18">
    <location>
        <begin position="333"/>
        <end position="354"/>
    </location>
</feature>
<dbReference type="PANTHER" id="PTHR19271:SF16">
    <property type="entry name" value="CYTOCHROME B"/>
    <property type="match status" value="1"/>
</dbReference>
<feature type="transmembrane region" description="Helical" evidence="18">
    <location>
        <begin position="254"/>
        <end position="281"/>
    </location>
</feature>
<keyword evidence="11" id="KW-1278">Translocase</keyword>
<evidence type="ECO:0000259" key="19">
    <source>
        <dbReference type="PROSITE" id="PS51002"/>
    </source>
</evidence>
<evidence type="ECO:0000256" key="5">
    <source>
        <dbReference type="ARBA" id="ARBA00022448"/>
    </source>
</evidence>
<evidence type="ECO:0000256" key="8">
    <source>
        <dbReference type="ARBA" id="ARBA00022660"/>
    </source>
</evidence>
<dbReference type="PANTHER" id="PTHR19271">
    <property type="entry name" value="CYTOCHROME B"/>
    <property type="match status" value="1"/>
</dbReference>
<comment type="catalytic activity">
    <reaction evidence="16">
        <text>a quinol + 2 Fe(III)-[cytochrome c](out) = a quinone + 2 Fe(II)-[cytochrome c](out) + 2 H(+)(out)</text>
        <dbReference type="Rhea" id="RHEA:11484"/>
        <dbReference type="Rhea" id="RHEA-COMP:10350"/>
        <dbReference type="Rhea" id="RHEA-COMP:14399"/>
        <dbReference type="ChEBI" id="CHEBI:15378"/>
        <dbReference type="ChEBI" id="CHEBI:24646"/>
        <dbReference type="ChEBI" id="CHEBI:29033"/>
        <dbReference type="ChEBI" id="CHEBI:29034"/>
        <dbReference type="ChEBI" id="CHEBI:132124"/>
        <dbReference type="EC" id="7.1.1.8"/>
    </reaction>
</comment>
<evidence type="ECO:0000256" key="15">
    <source>
        <dbReference type="ARBA" id="ARBA00023136"/>
    </source>
</evidence>
<feature type="transmembrane region" description="Helical" evidence="18">
    <location>
        <begin position="143"/>
        <end position="163"/>
    </location>
</feature>
<name>A0A7K1KUG9_9ACTN</name>
<evidence type="ECO:0000256" key="10">
    <source>
        <dbReference type="ARBA" id="ARBA00022723"/>
    </source>
</evidence>
<evidence type="ECO:0000256" key="7">
    <source>
        <dbReference type="ARBA" id="ARBA00022617"/>
    </source>
</evidence>
<dbReference type="Proteomes" id="UP000432015">
    <property type="component" value="Unassembled WGS sequence"/>
</dbReference>
<accession>A0A7K1KUG9</accession>
<dbReference type="GO" id="GO:0022904">
    <property type="term" value="P:respiratory electron transport chain"/>
    <property type="evidence" value="ECO:0007669"/>
    <property type="project" value="InterPro"/>
</dbReference>
<feature type="transmembrane region" description="Helical" evidence="18">
    <location>
        <begin position="175"/>
        <end position="195"/>
    </location>
</feature>
<evidence type="ECO:0000256" key="13">
    <source>
        <dbReference type="ARBA" id="ARBA00022989"/>
    </source>
</evidence>
<feature type="transmembrane region" description="Helical" evidence="18">
    <location>
        <begin position="413"/>
        <end position="434"/>
    </location>
</feature>
<keyword evidence="6" id="KW-1003">Cell membrane</keyword>
<keyword evidence="21" id="KW-1185">Reference proteome</keyword>
<comment type="subcellular location">
    <subcellularLocation>
        <location evidence="2">Cell membrane</location>
        <topology evidence="2">Multi-pass membrane protein</topology>
    </subcellularLocation>
</comment>
<feature type="domain" description="Cytochrome b/b6 N-terminal region profile" evidence="19">
    <location>
        <begin position="14"/>
        <end position="240"/>
    </location>
</feature>
<comment type="cofactor">
    <cofactor evidence="1">
        <name>heme</name>
        <dbReference type="ChEBI" id="CHEBI:30413"/>
    </cofactor>
</comment>
<feature type="transmembrane region" description="Helical" evidence="18">
    <location>
        <begin position="47"/>
        <end position="66"/>
    </location>
</feature>
<keyword evidence="8" id="KW-0679">Respiratory chain</keyword>
<dbReference type="EMBL" id="WOFH01000001">
    <property type="protein sequence ID" value="MUN35834.1"/>
    <property type="molecule type" value="Genomic_DNA"/>
</dbReference>